<keyword evidence="1" id="KW-0378">Hydrolase</keyword>
<dbReference type="Proteomes" id="UP000323257">
    <property type="component" value="Unassembled WGS sequence"/>
</dbReference>
<dbReference type="Pfam" id="PF00702">
    <property type="entry name" value="Hydrolase"/>
    <property type="match status" value="1"/>
</dbReference>
<dbReference type="PANTHER" id="PTHR47478">
    <property type="match status" value="1"/>
</dbReference>
<dbReference type="AlphaFoldDB" id="A0A5S5C351"/>
<dbReference type="NCBIfam" id="TIGR01549">
    <property type="entry name" value="HAD-SF-IA-v1"/>
    <property type="match status" value="1"/>
</dbReference>
<dbReference type="InterPro" id="IPR006439">
    <property type="entry name" value="HAD-SF_hydro_IA"/>
</dbReference>
<proteinExistence type="predicted"/>
<dbReference type="SUPFAM" id="SSF56784">
    <property type="entry name" value="HAD-like"/>
    <property type="match status" value="1"/>
</dbReference>
<gene>
    <name evidence="1" type="ORF">BCM02_10630</name>
</gene>
<organism evidence="1 2">
    <name type="scientific">Paenibacillus methanolicus</name>
    <dbReference type="NCBI Taxonomy" id="582686"/>
    <lineage>
        <taxon>Bacteria</taxon>
        <taxon>Bacillati</taxon>
        <taxon>Bacillota</taxon>
        <taxon>Bacilli</taxon>
        <taxon>Bacillales</taxon>
        <taxon>Paenibacillaceae</taxon>
        <taxon>Paenibacillus</taxon>
    </lineage>
</organism>
<evidence type="ECO:0000313" key="1">
    <source>
        <dbReference type="EMBL" id="TYP73754.1"/>
    </source>
</evidence>
<dbReference type="Gene3D" id="3.40.50.1000">
    <property type="entry name" value="HAD superfamily/HAD-like"/>
    <property type="match status" value="1"/>
</dbReference>
<evidence type="ECO:0000313" key="2">
    <source>
        <dbReference type="Proteomes" id="UP000323257"/>
    </source>
</evidence>
<name>A0A5S5C351_9BACL</name>
<reference evidence="1 2" key="1">
    <citation type="submission" date="2019-07" db="EMBL/GenBank/DDBJ databases">
        <title>Genomic Encyclopedia of Type Strains, Phase III (KMG-III): the genomes of soil and plant-associated and newly described type strains.</title>
        <authorList>
            <person name="Whitman W."/>
        </authorList>
    </citation>
    <scope>NUCLEOTIDE SEQUENCE [LARGE SCALE GENOMIC DNA]</scope>
    <source>
        <strain evidence="1 2">BL24</strain>
    </source>
</reference>
<dbReference type="EMBL" id="VNHS01000006">
    <property type="protein sequence ID" value="TYP73754.1"/>
    <property type="molecule type" value="Genomic_DNA"/>
</dbReference>
<dbReference type="PANTHER" id="PTHR47478:SF1">
    <property type="entry name" value="PYRIMIDINE 5'-NUCLEOTIDASE YJJG"/>
    <property type="match status" value="1"/>
</dbReference>
<dbReference type="RefSeq" id="WP_148930195.1">
    <property type="nucleotide sequence ID" value="NZ_VNHS01000006.1"/>
</dbReference>
<dbReference type="Gene3D" id="1.10.150.240">
    <property type="entry name" value="Putative phosphatase, domain 2"/>
    <property type="match status" value="1"/>
</dbReference>
<keyword evidence="2" id="KW-1185">Reference proteome</keyword>
<protein>
    <submittedName>
        <fullName evidence="1">Putative hydrolase of the HAD superfamily</fullName>
    </submittedName>
</protein>
<dbReference type="InterPro" id="IPR023198">
    <property type="entry name" value="PGP-like_dom2"/>
</dbReference>
<dbReference type="OrthoDB" id="9802350at2"/>
<sequence>MYKAIWFDLDHTLLDYDQSELLCMQLTMERHGLTQRPDYAWEGFRSVFTPINWTYWTERVQRNLAISQVLDLSFRDTLSRLGWDEELSSPMTRTYWELFCGAAHVMEGAGELLERLRGSYALGVISNGIGAAQRGRLHASGLFGYFDHLLISDEVGLWKPDPALFALAVEASGCSKEEVLFVGDSLSDDYRGAISSGIDFCYYNPSRAELPSEYHPNYMLHRLAELPDVLAQRQISA</sequence>
<dbReference type="InterPro" id="IPR023214">
    <property type="entry name" value="HAD_sf"/>
</dbReference>
<accession>A0A5S5C351</accession>
<dbReference type="PRINTS" id="PR00413">
    <property type="entry name" value="HADHALOGNASE"/>
</dbReference>
<dbReference type="GO" id="GO:0016787">
    <property type="term" value="F:hydrolase activity"/>
    <property type="evidence" value="ECO:0007669"/>
    <property type="project" value="UniProtKB-KW"/>
</dbReference>
<dbReference type="InterPro" id="IPR036412">
    <property type="entry name" value="HAD-like_sf"/>
</dbReference>
<comment type="caution">
    <text evidence="1">The sequence shown here is derived from an EMBL/GenBank/DDBJ whole genome shotgun (WGS) entry which is preliminary data.</text>
</comment>
<dbReference type="SFLD" id="SFLDG01129">
    <property type="entry name" value="C1.5:_HAD__Beta-PGM__Phosphata"/>
    <property type="match status" value="1"/>
</dbReference>
<dbReference type="SFLD" id="SFLDS00003">
    <property type="entry name" value="Haloacid_Dehalogenase"/>
    <property type="match status" value="1"/>
</dbReference>
<dbReference type="InterPro" id="IPR052550">
    <property type="entry name" value="Pyrimidine_5'-ntase_YjjG"/>
</dbReference>